<keyword evidence="1" id="KW-0812">Transmembrane</keyword>
<dbReference type="EMBL" id="NQOU01000003">
    <property type="protein sequence ID" value="RII82769.1"/>
    <property type="molecule type" value="Genomic_DNA"/>
</dbReference>
<dbReference type="RefSeq" id="WP_119442118.1">
    <property type="nucleotide sequence ID" value="NZ_CP170494.1"/>
</dbReference>
<comment type="caution">
    <text evidence="3">The sequence shown here is derived from an EMBL/GenBank/DDBJ whole genome shotgun (WGS) entry which is preliminary data.</text>
</comment>
<dbReference type="InterPro" id="IPR008457">
    <property type="entry name" value="Cu-R_CopD_dom"/>
</dbReference>
<organism evidence="3 4">
    <name type="scientific">Neopusillimonas maritima</name>
    <dbReference type="NCBI Taxonomy" id="2026239"/>
    <lineage>
        <taxon>Bacteria</taxon>
        <taxon>Pseudomonadati</taxon>
        <taxon>Pseudomonadota</taxon>
        <taxon>Betaproteobacteria</taxon>
        <taxon>Burkholderiales</taxon>
        <taxon>Alcaligenaceae</taxon>
        <taxon>Neopusillimonas</taxon>
    </lineage>
</organism>
<keyword evidence="1" id="KW-0472">Membrane</keyword>
<feature type="transmembrane region" description="Helical" evidence="1">
    <location>
        <begin position="91"/>
        <end position="108"/>
    </location>
</feature>
<dbReference type="Pfam" id="PF05425">
    <property type="entry name" value="CopD"/>
    <property type="match status" value="1"/>
</dbReference>
<protein>
    <recommendedName>
        <fullName evidence="2">Copper resistance protein D domain-containing protein</fullName>
    </recommendedName>
</protein>
<feature type="transmembrane region" description="Helical" evidence="1">
    <location>
        <begin position="52"/>
        <end position="71"/>
    </location>
</feature>
<sequence>MVLDALLKTLHVLAVVLWVGGMVFAHFYLRPSLTEFDPPTRLALMCSVLKRFFGHVLWAALIVLATGLWMIGRAAKVMVQAGMEFNMPLAWTIMATLGVVMVVIFFVIRFRLYPPMVEAVSTADWPSAAAALSRVRKWVTVNMVLGLVIVVVASMY</sequence>
<gene>
    <name evidence="3" type="ORF">CJO09_09280</name>
</gene>
<name>A0ABX9MUX9_9BURK</name>
<feature type="domain" description="Copper resistance protein D" evidence="2">
    <location>
        <begin position="48"/>
        <end position="154"/>
    </location>
</feature>
<evidence type="ECO:0000256" key="1">
    <source>
        <dbReference type="SAM" id="Phobius"/>
    </source>
</evidence>
<evidence type="ECO:0000259" key="2">
    <source>
        <dbReference type="Pfam" id="PF05425"/>
    </source>
</evidence>
<feature type="transmembrane region" description="Helical" evidence="1">
    <location>
        <begin position="138"/>
        <end position="155"/>
    </location>
</feature>
<evidence type="ECO:0000313" key="4">
    <source>
        <dbReference type="Proteomes" id="UP000266483"/>
    </source>
</evidence>
<dbReference type="Proteomes" id="UP000266483">
    <property type="component" value="Unassembled WGS sequence"/>
</dbReference>
<keyword evidence="4" id="KW-1185">Reference proteome</keyword>
<proteinExistence type="predicted"/>
<evidence type="ECO:0000313" key="3">
    <source>
        <dbReference type="EMBL" id="RII82769.1"/>
    </source>
</evidence>
<keyword evidence="1" id="KW-1133">Transmembrane helix</keyword>
<feature type="transmembrane region" description="Helical" evidence="1">
    <location>
        <begin position="12"/>
        <end position="31"/>
    </location>
</feature>
<accession>A0ABX9MUX9</accession>
<reference evidence="3 4" key="1">
    <citation type="submission" date="2017-08" db="EMBL/GenBank/DDBJ databases">
        <title>Pusillimonas indicus sp. nov., a member of the family Alcaligenaceae isolated from surface seawater.</title>
        <authorList>
            <person name="Li J."/>
        </authorList>
    </citation>
    <scope>NUCLEOTIDE SEQUENCE [LARGE SCALE GENOMIC DNA]</scope>
    <source>
        <strain evidence="3 4">17-4A</strain>
    </source>
</reference>